<reference evidence="1" key="1">
    <citation type="submission" date="2014-11" db="EMBL/GenBank/DDBJ databases">
        <authorList>
            <person name="Amaro Gonzalez C."/>
        </authorList>
    </citation>
    <scope>NUCLEOTIDE SEQUENCE</scope>
</reference>
<dbReference type="EMBL" id="GBXM01062173">
    <property type="protein sequence ID" value="JAH46404.1"/>
    <property type="molecule type" value="Transcribed_RNA"/>
</dbReference>
<sequence length="45" mass="5285">MKWLLLKRAKHIFLTLVLKKCSLIGNTTSIFSPVPKCNSFYWMLL</sequence>
<evidence type="ECO:0000313" key="1">
    <source>
        <dbReference type="EMBL" id="JAH46404.1"/>
    </source>
</evidence>
<accession>A0A0E9SYI3</accession>
<name>A0A0E9SYI3_ANGAN</name>
<protein>
    <submittedName>
        <fullName evidence="1">Uncharacterized protein</fullName>
    </submittedName>
</protein>
<organism evidence="1">
    <name type="scientific">Anguilla anguilla</name>
    <name type="common">European freshwater eel</name>
    <name type="synonym">Muraena anguilla</name>
    <dbReference type="NCBI Taxonomy" id="7936"/>
    <lineage>
        <taxon>Eukaryota</taxon>
        <taxon>Metazoa</taxon>
        <taxon>Chordata</taxon>
        <taxon>Craniata</taxon>
        <taxon>Vertebrata</taxon>
        <taxon>Euteleostomi</taxon>
        <taxon>Actinopterygii</taxon>
        <taxon>Neopterygii</taxon>
        <taxon>Teleostei</taxon>
        <taxon>Anguilliformes</taxon>
        <taxon>Anguillidae</taxon>
        <taxon>Anguilla</taxon>
    </lineage>
</organism>
<proteinExistence type="predicted"/>
<reference evidence="1" key="2">
    <citation type="journal article" date="2015" name="Fish Shellfish Immunol.">
        <title>Early steps in the European eel (Anguilla anguilla)-Vibrio vulnificus interaction in the gills: Role of the RtxA13 toxin.</title>
        <authorList>
            <person name="Callol A."/>
            <person name="Pajuelo D."/>
            <person name="Ebbesson L."/>
            <person name="Teles M."/>
            <person name="MacKenzie S."/>
            <person name="Amaro C."/>
        </authorList>
    </citation>
    <scope>NUCLEOTIDE SEQUENCE</scope>
</reference>
<dbReference type="AlphaFoldDB" id="A0A0E9SYI3"/>